<dbReference type="InterPro" id="IPR035965">
    <property type="entry name" value="PAS-like_dom_sf"/>
</dbReference>
<dbReference type="Gene3D" id="3.30.450.20">
    <property type="entry name" value="PAS domain"/>
    <property type="match status" value="1"/>
</dbReference>
<reference evidence="9" key="2">
    <citation type="journal article" date="2021" name="PeerJ">
        <title>Extensive microbial diversity within the chicken gut microbiome revealed by metagenomics and culture.</title>
        <authorList>
            <person name="Gilroy R."/>
            <person name="Ravi A."/>
            <person name="Getino M."/>
            <person name="Pursley I."/>
            <person name="Horton D.L."/>
            <person name="Alikhan N.F."/>
            <person name="Baker D."/>
            <person name="Gharbi K."/>
            <person name="Hall N."/>
            <person name="Watson M."/>
            <person name="Adriaenssens E.M."/>
            <person name="Foster-Nyarko E."/>
            <person name="Jarju S."/>
            <person name="Secka A."/>
            <person name="Antonio M."/>
            <person name="Oren A."/>
            <person name="Chaudhuri R.R."/>
            <person name="La Ragione R."/>
            <person name="Hildebrand F."/>
            <person name="Pallen M.J."/>
        </authorList>
    </citation>
    <scope>NUCLEOTIDE SEQUENCE</scope>
    <source>
        <strain evidence="9">CHK152-2994</strain>
    </source>
</reference>
<dbReference type="PANTHER" id="PTHR42878">
    <property type="entry name" value="TWO-COMPONENT HISTIDINE KINASE"/>
    <property type="match status" value="1"/>
</dbReference>
<name>A0A9D1FUR4_9BACT</name>
<dbReference type="Proteomes" id="UP000824139">
    <property type="component" value="Unassembled WGS sequence"/>
</dbReference>
<dbReference type="EMBL" id="DVJO01000038">
    <property type="protein sequence ID" value="HIS82293.1"/>
    <property type="molecule type" value="Genomic_DNA"/>
</dbReference>
<dbReference type="InterPro" id="IPR005467">
    <property type="entry name" value="His_kinase_dom"/>
</dbReference>
<keyword evidence="4" id="KW-0808">Transferase</keyword>
<dbReference type="EC" id="2.7.13.3" evidence="2"/>
<organism evidence="9 10">
    <name type="scientific">Candidatus Scatenecus faecavium</name>
    <dbReference type="NCBI Taxonomy" id="2840915"/>
    <lineage>
        <taxon>Bacteria</taxon>
        <taxon>Candidatus Scatenecus</taxon>
    </lineage>
</organism>
<evidence type="ECO:0000259" key="8">
    <source>
        <dbReference type="PROSITE" id="PS50112"/>
    </source>
</evidence>
<dbReference type="GO" id="GO:0030295">
    <property type="term" value="F:protein kinase activator activity"/>
    <property type="evidence" value="ECO:0007669"/>
    <property type="project" value="TreeGrafter"/>
</dbReference>
<sequence>MNFINLFSGINLKEILQKLPDAVLLLDDSGRIIWTNREAEYMFGIDNSEEIDYYFDDFVSKGVELVNQSALKHVPVIAGAVTKDEHEFFIEMNASMLEDQFIVTVRDVTAMTKVLANAEKTGRLNKDKNIMLSKLTHDFKSPLQSIIGFSNALSDGLGGNISEKQEKYVKIINKNASELLYFMDKFFEFSKAESSLVKFDIKTFDVVNCVQEVIKANENLTNTKRLTVNFNFEELKNRPVTTDESVLKTVLQNIMETSVKSTEVGSINITLSNPEMELVVKSGLKIFNNATSASYLMISIKDTGMGLKEVELDGLFEPYTQLYKINKKDFIRSVSLSTVKILLEKLKGTVWAESEIMKGTTFNIILPVEKGIILEDE</sequence>
<dbReference type="SMART" id="SM00091">
    <property type="entry name" value="PAS"/>
    <property type="match status" value="1"/>
</dbReference>
<dbReference type="InterPro" id="IPR003661">
    <property type="entry name" value="HisK_dim/P_dom"/>
</dbReference>
<comment type="caution">
    <text evidence="9">The sequence shown here is derived from an EMBL/GenBank/DDBJ whole genome shotgun (WGS) entry which is preliminary data.</text>
</comment>
<dbReference type="CDD" id="cd00130">
    <property type="entry name" value="PAS"/>
    <property type="match status" value="1"/>
</dbReference>
<keyword evidence="5" id="KW-0418">Kinase</keyword>
<dbReference type="Gene3D" id="1.10.287.130">
    <property type="match status" value="1"/>
</dbReference>
<comment type="catalytic activity">
    <reaction evidence="1">
        <text>ATP + protein L-histidine = ADP + protein N-phospho-L-histidine.</text>
        <dbReference type="EC" id="2.7.13.3"/>
    </reaction>
</comment>
<proteinExistence type="predicted"/>
<dbReference type="PROSITE" id="PS50109">
    <property type="entry name" value="HIS_KIN"/>
    <property type="match status" value="1"/>
</dbReference>
<dbReference type="GO" id="GO:0016020">
    <property type="term" value="C:membrane"/>
    <property type="evidence" value="ECO:0007669"/>
    <property type="project" value="UniProtKB-SubCell"/>
</dbReference>
<evidence type="ECO:0000256" key="2">
    <source>
        <dbReference type="ARBA" id="ARBA00012438"/>
    </source>
</evidence>
<dbReference type="InterPro" id="IPR036097">
    <property type="entry name" value="HisK_dim/P_sf"/>
</dbReference>
<dbReference type="Gene3D" id="3.30.565.10">
    <property type="entry name" value="Histidine kinase-like ATPase, C-terminal domain"/>
    <property type="match status" value="1"/>
</dbReference>
<dbReference type="SMART" id="SM00388">
    <property type="entry name" value="HisKA"/>
    <property type="match status" value="1"/>
</dbReference>
<dbReference type="InterPro" id="IPR000014">
    <property type="entry name" value="PAS"/>
</dbReference>
<dbReference type="InterPro" id="IPR013767">
    <property type="entry name" value="PAS_fold"/>
</dbReference>
<evidence type="ECO:0000256" key="5">
    <source>
        <dbReference type="ARBA" id="ARBA00022777"/>
    </source>
</evidence>
<dbReference type="SUPFAM" id="SSF55874">
    <property type="entry name" value="ATPase domain of HSP90 chaperone/DNA topoisomerase II/histidine kinase"/>
    <property type="match status" value="1"/>
</dbReference>
<gene>
    <name evidence="9" type="ORF">IAD41_01635</name>
</gene>
<evidence type="ECO:0000256" key="4">
    <source>
        <dbReference type="ARBA" id="ARBA00022679"/>
    </source>
</evidence>
<dbReference type="GO" id="GO:0000155">
    <property type="term" value="F:phosphorelay sensor kinase activity"/>
    <property type="evidence" value="ECO:0007669"/>
    <property type="project" value="InterPro"/>
</dbReference>
<feature type="domain" description="PAS" evidence="8">
    <location>
        <begin position="8"/>
        <end position="49"/>
    </location>
</feature>
<dbReference type="InterPro" id="IPR050351">
    <property type="entry name" value="BphY/WalK/GraS-like"/>
</dbReference>
<dbReference type="InterPro" id="IPR036890">
    <property type="entry name" value="HATPase_C_sf"/>
</dbReference>
<dbReference type="PROSITE" id="PS50112">
    <property type="entry name" value="PAS"/>
    <property type="match status" value="1"/>
</dbReference>
<dbReference type="PRINTS" id="PR00344">
    <property type="entry name" value="BCTRLSENSOR"/>
</dbReference>
<evidence type="ECO:0000256" key="3">
    <source>
        <dbReference type="ARBA" id="ARBA00022553"/>
    </source>
</evidence>
<dbReference type="Pfam" id="PF00989">
    <property type="entry name" value="PAS"/>
    <property type="match status" value="1"/>
</dbReference>
<evidence type="ECO:0000256" key="6">
    <source>
        <dbReference type="ARBA" id="ARBA00023136"/>
    </source>
</evidence>
<dbReference type="AlphaFoldDB" id="A0A9D1FUR4"/>
<keyword evidence="6" id="KW-0472">Membrane</keyword>
<dbReference type="CDD" id="cd00082">
    <property type="entry name" value="HisKA"/>
    <property type="match status" value="1"/>
</dbReference>
<evidence type="ECO:0000256" key="1">
    <source>
        <dbReference type="ARBA" id="ARBA00000085"/>
    </source>
</evidence>
<evidence type="ECO:0000313" key="9">
    <source>
        <dbReference type="EMBL" id="HIS82293.1"/>
    </source>
</evidence>
<accession>A0A9D1FUR4</accession>
<feature type="domain" description="Histidine kinase" evidence="7">
    <location>
        <begin position="134"/>
        <end position="370"/>
    </location>
</feature>
<dbReference type="PANTHER" id="PTHR42878:SF12">
    <property type="entry name" value="SENSOR HISTIDINE KINASE YCBM"/>
    <property type="match status" value="1"/>
</dbReference>
<dbReference type="Pfam" id="PF02518">
    <property type="entry name" value="HATPase_c"/>
    <property type="match status" value="1"/>
</dbReference>
<dbReference type="InterPro" id="IPR004358">
    <property type="entry name" value="Sig_transdc_His_kin-like_C"/>
</dbReference>
<keyword evidence="3" id="KW-0597">Phosphoprotein</keyword>
<dbReference type="GO" id="GO:0006355">
    <property type="term" value="P:regulation of DNA-templated transcription"/>
    <property type="evidence" value="ECO:0007669"/>
    <property type="project" value="InterPro"/>
</dbReference>
<dbReference type="GO" id="GO:0007234">
    <property type="term" value="P:osmosensory signaling via phosphorelay pathway"/>
    <property type="evidence" value="ECO:0007669"/>
    <property type="project" value="TreeGrafter"/>
</dbReference>
<dbReference type="GO" id="GO:0000156">
    <property type="term" value="F:phosphorelay response regulator activity"/>
    <property type="evidence" value="ECO:0007669"/>
    <property type="project" value="TreeGrafter"/>
</dbReference>
<dbReference type="SUPFAM" id="SSF55785">
    <property type="entry name" value="PYP-like sensor domain (PAS domain)"/>
    <property type="match status" value="1"/>
</dbReference>
<protein>
    <recommendedName>
        <fullName evidence="2">histidine kinase</fullName>
        <ecNumber evidence="2">2.7.13.3</ecNumber>
    </recommendedName>
</protein>
<dbReference type="SUPFAM" id="SSF47384">
    <property type="entry name" value="Homodimeric domain of signal transducing histidine kinase"/>
    <property type="match status" value="1"/>
</dbReference>
<dbReference type="Pfam" id="PF00512">
    <property type="entry name" value="HisKA"/>
    <property type="match status" value="1"/>
</dbReference>
<evidence type="ECO:0000313" key="10">
    <source>
        <dbReference type="Proteomes" id="UP000824139"/>
    </source>
</evidence>
<dbReference type="SMART" id="SM00387">
    <property type="entry name" value="HATPase_c"/>
    <property type="match status" value="1"/>
</dbReference>
<dbReference type="InterPro" id="IPR003594">
    <property type="entry name" value="HATPase_dom"/>
</dbReference>
<evidence type="ECO:0000259" key="7">
    <source>
        <dbReference type="PROSITE" id="PS50109"/>
    </source>
</evidence>
<reference evidence="9" key="1">
    <citation type="submission" date="2020-10" db="EMBL/GenBank/DDBJ databases">
        <authorList>
            <person name="Gilroy R."/>
        </authorList>
    </citation>
    <scope>NUCLEOTIDE SEQUENCE</scope>
    <source>
        <strain evidence="9">CHK152-2994</strain>
    </source>
</reference>